<dbReference type="Proteomes" id="UP001596417">
    <property type="component" value="Unassembled WGS sequence"/>
</dbReference>
<reference evidence="1 2" key="1">
    <citation type="journal article" date="2019" name="Int. J. Syst. Evol. Microbiol.">
        <title>The Global Catalogue of Microorganisms (GCM) 10K type strain sequencing project: providing services to taxonomists for standard genome sequencing and annotation.</title>
        <authorList>
            <consortium name="The Broad Institute Genomics Platform"/>
            <consortium name="The Broad Institute Genome Sequencing Center for Infectious Disease"/>
            <person name="Wu L."/>
            <person name="Ma J."/>
        </authorList>
    </citation>
    <scope>NUCLEOTIDE SEQUENCE [LARGE SCALE GENOMIC DNA]</scope>
    <source>
        <strain evidence="1 2">RDMS1</strain>
    </source>
</reference>
<dbReference type="RefSeq" id="WP_264556169.1">
    <property type="nucleotide sequence ID" value="NZ_CP109979.1"/>
</dbReference>
<comment type="caution">
    <text evidence="1">The sequence shown here is derived from an EMBL/GenBank/DDBJ whole genome shotgun (WGS) entry which is preliminary data.</text>
</comment>
<dbReference type="EMBL" id="JBHTAX010000001">
    <property type="protein sequence ID" value="MFC7190249.1"/>
    <property type="molecule type" value="Genomic_DNA"/>
</dbReference>
<organism evidence="1 2">
    <name type="scientific">Halocatena marina</name>
    <dbReference type="NCBI Taxonomy" id="2934937"/>
    <lineage>
        <taxon>Archaea</taxon>
        <taxon>Methanobacteriati</taxon>
        <taxon>Methanobacteriota</taxon>
        <taxon>Stenosarchaea group</taxon>
        <taxon>Halobacteria</taxon>
        <taxon>Halobacteriales</taxon>
        <taxon>Natronomonadaceae</taxon>
        <taxon>Halocatena</taxon>
    </lineage>
</organism>
<sequence length="125" mass="13669">MVNPLQRELIGQFVGSDFDPCSATCSFHDGTCTLEAGDTLQIEIERMCGEWVPLFHRCADHAVEAFPEEHSVHGVDQALIDTTLAPTGAHLPETNEYAPDALTIADIEVVDHSPPTEGRRPTDQD</sequence>
<evidence type="ECO:0000313" key="2">
    <source>
        <dbReference type="Proteomes" id="UP001596417"/>
    </source>
</evidence>
<gene>
    <name evidence="1" type="ORF">ACFQL7_10555</name>
</gene>
<dbReference type="GeneID" id="76199843"/>
<name>A0ABD5YQK2_9EURY</name>
<accession>A0ABD5YQK2</accession>
<proteinExistence type="predicted"/>
<keyword evidence="2" id="KW-1185">Reference proteome</keyword>
<protein>
    <submittedName>
        <fullName evidence="1">Uncharacterized protein</fullName>
    </submittedName>
</protein>
<dbReference type="AlphaFoldDB" id="A0ABD5YQK2"/>
<evidence type="ECO:0000313" key="1">
    <source>
        <dbReference type="EMBL" id="MFC7190249.1"/>
    </source>
</evidence>